<evidence type="ECO:0000256" key="6">
    <source>
        <dbReference type="ARBA" id="ARBA00023136"/>
    </source>
</evidence>
<dbReference type="PROSITE" id="PS00018">
    <property type="entry name" value="EF_HAND_1"/>
    <property type="match status" value="1"/>
</dbReference>
<evidence type="ECO:0000256" key="7">
    <source>
        <dbReference type="SAM" id="Phobius"/>
    </source>
</evidence>
<keyword evidence="5 7" id="KW-1133">Transmembrane helix</keyword>
<keyword evidence="2" id="KW-1003">Cell membrane</keyword>
<dbReference type="EnsemblProtists" id="PYU1_T014485">
    <property type="protein sequence ID" value="PYU1_T014485"/>
    <property type="gene ID" value="PYU1_G014454"/>
</dbReference>
<reference evidence="10" key="2">
    <citation type="submission" date="2010-04" db="EMBL/GenBank/DDBJ databases">
        <authorList>
            <person name="Buell R."/>
            <person name="Hamilton J."/>
            <person name="Hostetler J."/>
        </authorList>
    </citation>
    <scope>NUCLEOTIDE SEQUENCE [LARGE SCALE GENOMIC DNA]</scope>
    <source>
        <strain evidence="10">DAOM:BR144</strain>
    </source>
</reference>
<evidence type="ECO:0000256" key="5">
    <source>
        <dbReference type="ARBA" id="ARBA00022989"/>
    </source>
</evidence>
<feature type="transmembrane region" description="Helical" evidence="7">
    <location>
        <begin position="256"/>
        <end position="278"/>
    </location>
</feature>
<dbReference type="STRING" id="431595.K3XB86"/>
<dbReference type="InParanoid" id="K3XB86"/>
<dbReference type="OMA" id="PIQHNVK"/>
<dbReference type="InterPro" id="IPR018247">
    <property type="entry name" value="EF_Hand_1_Ca_BS"/>
</dbReference>
<dbReference type="Pfam" id="PF13499">
    <property type="entry name" value="EF-hand_7"/>
    <property type="match status" value="1"/>
</dbReference>
<dbReference type="eggNOG" id="ENOG502R59A">
    <property type="taxonomic scope" value="Eukaryota"/>
</dbReference>
<reference evidence="9" key="3">
    <citation type="submission" date="2015-02" db="UniProtKB">
        <authorList>
            <consortium name="EnsemblProtists"/>
        </authorList>
    </citation>
    <scope>IDENTIFICATION</scope>
    <source>
        <strain evidence="9">DAOM BR144</strain>
    </source>
</reference>
<dbReference type="GO" id="GO:0005509">
    <property type="term" value="F:calcium ion binding"/>
    <property type="evidence" value="ECO:0007669"/>
    <property type="project" value="InterPro"/>
</dbReference>
<evidence type="ECO:0000256" key="4">
    <source>
        <dbReference type="ARBA" id="ARBA00022837"/>
    </source>
</evidence>
<keyword evidence="4" id="KW-0106">Calcium</keyword>
<evidence type="ECO:0000256" key="1">
    <source>
        <dbReference type="ARBA" id="ARBA00004651"/>
    </source>
</evidence>
<dbReference type="Gene3D" id="1.10.238.10">
    <property type="entry name" value="EF-hand"/>
    <property type="match status" value="1"/>
</dbReference>
<dbReference type="AlphaFoldDB" id="K3XB86"/>
<feature type="transmembrane region" description="Helical" evidence="7">
    <location>
        <begin position="536"/>
        <end position="563"/>
    </location>
</feature>
<dbReference type="PANTHER" id="PTHR30509:SF9">
    <property type="entry name" value="MULTIDRUG RESISTANCE PROTEIN MDTO"/>
    <property type="match status" value="1"/>
</dbReference>
<accession>K3XB86</accession>
<evidence type="ECO:0000256" key="3">
    <source>
        <dbReference type="ARBA" id="ARBA00022692"/>
    </source>
</evidence>
<proteinExistence type="predicted"/>
<dbReference type="SUPFAM" id="SSF47473">
    <property type="entry name" value="EF-hand"/>
    <property type="match status" value="1"/>
</dbReference>
<feature type="domain" description="EF-hand" evidence="8">
    <location>
        <begin position="929"/>
        <end position="964"/>
    </location>
</feature>
<keyword evidence="3 7" id="KW-0812">Transmembrane</keyword>
<evidence type="ECO:0000259" key="8">
    <source>
        <dbReference type="PROSITE" id="PS50222"/>
    </source>
</evidence>
<feature type="transmembrane region" description="Helical" evidence="7">
    <location>
        <begin position="575"/>
        <end position="594"/>
    </location>
</feature>
<dbReference type="InterPro" id="IPR011992">
    <property type="entry name" value="EF-hand-dom_pair"/>
</dbReference>
<dbReference type="EMBL" id="GL376575">
    <property type="status" value="NOT_ANNOTATED_CDS"/>
    <property type="molecule type" value="Genomic_DNA"/>
</dbReference>
<name>K3XB86_GLOUD</name>
<dbReference type="Proteomes" id="UP000019132">
    <property type="component" value="Unassembled WGS sequence"/>
</dbReference>
<dbReference type="PROSITE" id="PS50222">
    <property type="entry name" value="EF_HAND_2"/>
    <property type="match status" value="1"/>
</dbReference>
<dbReference type="CDD" id="cd00051">
    <property type="entry name" value="EFh"/>
    <property type="match status" value="1"/>
</dbReference>
<protein>
    <recommendedName>
        <fullName evidence="8">EF-hand domain-containing protein</fullName>
    </recommendedName>
</protein>
<reference evidence="10" key="1">
    <citation type="journal article" date="2010" name="Genome Biol.">
        <title>Genome sequence of the necrotrophic plant pathogen Pythium ultimum reveals original pathogenicity mechanisms and effector repertoire.</title>
        <authorList>
            <person name="Levesque C.A."/>
            <person name="Brouwer H."/>
            <person name="Cano L."/>
            <person name="Hamilton J.P."/>
            <person name="Holt C."/>
            <person name="Huitema E."/>
            <person name="Raffaele S."/>
            <person name="Robideau G.P."/>
            <person name="Thines M."/>
            <person name="Win J."/>
            <person name="Zerillo M.M."/>
            <person name="Beakes G.W."/>
            <person name="Boore J.L."/>
            <person name="Busam D."/>
            <person name="Dumas B."/>
            <person name="Ferriera S."/>
            <person name="Fuerstenberg S.I."/>
            <person name="Gachon C.M."/>
            <person name="Gaulin E."/>
            <person name="Govers F."/>
            <person name="Grenville-Briggs L."/>
            <person name="Horner N."/>
            <person name="Hostetler J."/>
            <person name="Jiang R.H."/>
            <person name="Johnson J."/>
            <person name="Krajaejun T."/>
            <person name="Lin H."/>
            <person name="Meijer H.J."/>
            <person name="Moore B."/>
            <person name="Morris P."/>
            <person name="Phuntmart V."/>
            <person name="Puiu D."/>
            <person name="Shetty J."/>
            <person name="Stajich J.E."/>
            <person name="Tripathy S."/>
            <person name="Wawra S."/>
            <person name="van West P."/>
            <person name="Whitty B.R."/>
            <person name="Coutinho P.M."/>
            <person name="Henrissat B."/>
            <person name="Martin F."/>
            <person name="Thomas P.D."/>
            <person name="Tyler B.M."/>
            <person name="De Vries R.P."/>
            <person name="Kamoun S."/>
            <person name="Yandell M."/>
            <person name="Tisserat N."/>
            <person name="Buell C.R."/>
        </authorList>
    </citation>
    <scope>NUCLEOTIDE SEQUENCE</scope>
    <source>
        <strain evidence="10">DAOM:BR144</strain>
    </source>
</reference>
<dbReference type="PANTHER" id="PTHR30509">
    <property type="entry name" value="P-HYDROXYBENZOIC ACID EFFLUX PUMP SUBUNIT-RELATED"/>
    <property type="match status" value="1"/>
</dbReference>
<dbReference type="VEuPathDB" id="FungiDB:PYU1_G014454"/>
<evidence type="ECO:0000313" key="9">
    <source>
        <dbReference type="EnsemblProtists" id="PYU1_T014485"/>
    </source>
</evidence>
<keyword evidence="10" id="KW-1185">Reference proteome</keyword>
<dbReference type="SMART" id="SM00054">
    <property type="entry name" value="EFh"/>
    <property type="match status" value="2"/>
</dbReference>
<feature type="transmembrane region" description="Helical" evidence="7">
    <location>
        <begin position="115"/>
        <end position="135"/>
    </location>
</feature>
<sequence length="1152" mass="129701">MEDANGGDDGRAPAGEYAQVLDVMSGASMTHSMRIRLHKACSNGRLDEAVAEEGKPDKTDKYKKKRLRDKTPGAFKTNARLAARLALGVLLAGAVQTHAPSNSEGKRWLLLPHDYYLGGLAYAAIMVIFAAARNVGGGIQNMWQIDLGVAIALVYNFVLFSCIPMTQSDLIDMHVNLRGRSYDISLHDFGVVLPLLVVFTFVMFVLPVQRNVKKFAVSTNLYFTLTVLNPMNPIDPTQRKDLGDGLFRTKNLIKNLAIYSGVGALGTAIALMTVLLPYPILATRQIISLIKAAPHDIREILNLIVDSYCFRAKDIKQMDFFRLRLDRLLSSAQKRLTEMEGLLDECWWEELIGVGMYFNFNKTVAKQFVKLYAQLLKDVQAMRFAIAAETSHWTHAVLIKKLQKNIYVVQTEMNDLLEEISDKVLHADTSMPSSRFNHLEIKLEQLMTKYTKLYGEIAASEVHTPADVGKTMPLNLFIYSFHALAHTLFEFEQQYNQKNFTSKYRIHSFVKMVWKSFYEKSSYPHQLLFFSFRTTLAVLLGVSVATFVFAFSYTAPNAIALVAQYHIGGTYSNTIYRFAGLVAGTVLPSVFHFFICQIPSDVGYNFLNNIILFVWTLGSMYLYYSASYQKIAGLVSAYMAAYVLLDHTCRSPTTITGSTGTLSYSNLTENALGILILMLVELILHPQSATTLLRKNIQDVVKQHGEVFRQVFRHHLASEQFQGATSRADKLTESELKALRKKVEVTLPLLLVEQGKLLHDASKEPTLWRPEFSVTKYSQVTHVCKTLLTHLRILLDLVEWHEKRRTNGLDTRLRLPRTSTLNAECFAAAVVVGDEPEAPSPRANASNPRQQWLASQDEFEASVEDALDTLTELFGKEFCNVSGDETAIFMQMKEAFRIADVHRRGEVNASELALFLEKLLPYTALGNVEIDQYVGEFMKMVDKDQDGTVSFKEFMKALNEGFRLELEIYELAQARSISGRAVDGRFSRVDSSRRLSRADSSRMLSQADSRRFSRVDSRRAPQRATSVVVEAVQKGADAITPVSATSYLTTTSSDDKPLTILDPNFFSVPEKQPTLRRRFSMEDSGEALLNVESFTIKKACVALKQSYGEYFMYQYEREHQVPMEDFIVMSCLISECEQIAANLTELNSLAVS</sequence>
<dbReference type="HOGENOM" id="CLU_009246_0_0_1"/>
<comment type="subcellular location">
    <subcellularLocation>
        <location evidence="1">Cell membrane</location>
        <topology evidence="1">Multi-pass membrane protein</topology>
    </subcellularLocation>
</comment>
<organism evidence="9 10">
    <name type="scientific">Globisporangium ultimum (strain ATCC 200006 / CBS 805.95 / DAOM BR144)</name>
    <name type="common">Pythium ultimum</name>
    <dbReference type="NCBI Taxonomy" id="431595"/>
    <lineage>
        <taxon>Eukaryota</taxon>
        <taxon>Sar</taxon>
        <taxon>Stramenopiles</taxon>
        <taxon>Oomycota</taxon>
        <taxon>Peronosporomycetes</taxon>
        <taxon>Pythiales</taxon>
        <taxon>Pythiaceae</taxon>
        <taxon>Globisporangium</taxon>
    </lineage>
</organism>
<evidence type="ECO:0000313" key="10">
    <source>
        <dbReference type="Proteomes" id="UP000019132"/>
    </source>
</evidence>
<dbReference type="GO" id="GO:0005886">
    <property type="term" value="C:plasma membrane"/>
    <property type="evidence" value="ECO:0007669"/>
    <property type="project" value="UniProtKB-SubCell"/>
</dbReference>
<feature type="transmembrane region" description="Helical" evidence="7">
    <location>
        <begin position="147"/>
        <end position="166"/>
    </location>
</feature>
<evidence type="ECO:0000256" key="2">
    <source>
        <dbReference type="ARBA" id="ARBA00022475"/>
    </source>
</evidence>
<feature type="transmembrane region" description="Helical" evidence="7">
    <location>
        <begin position="73"/>
        <end position="95"/>
    </location>
</feature>
<feature type="transmembrane region" description="Helical" evidence="7">
    <location>
        <begin position="186"/>
        <end position="206"/>
    </location>
</feature>
<keyword evidence="6 7" id="KW-0472">Membrane</keyword>
<dbReference type="InterPro" id="IPR002048">
    <property type="entry name" value="EF_hand_dom"/>
</dbReference>
<feature type="transmembrane region" description="Helical" evidence="7">
    <location>
        <begin position="606"/>
        <end position="624"/>
    </location>
</feature>